<reference evidence="1 2" key="1">
    <citation type="submission" date="2017-03" db="EMBL/GenBank/DDBJ databases">
        <title>Genome analysis of Rhizobial strains effectives or ineffectives for nitrogen fixation isolated from bean seeds.</title>
        <authorList>
            <person name="Peralta H."/>
            <person name="Aguilar-Vera A."/>
            <person name="Mora Y."/>
            <person name="Vargas-Lagunas C."/>
            <person name="Girard L."/>
            <person name="Mora J."/>
        </authorList>
    </citation>
    <scope>NUCLEOTIDE SEQUENCE [LARGE SCALE GENOMIC DNA]</scope>
    <source>
        <strain evidence="1 2">CCGM3</strain>
    </source>
</reference>
<sequence>MNRLLEKVITAHGGLRNWDGVGTANATATVTGLFRHEHSSATPSQVNVQTHQNRVTIEPLGCPDCVSHLDHDHLSVVRKDGTIVIGLEDFGLRFEPPIGLATGVLMTCRTLRSMLTSPFLLTDEAVEISELVPWNERGAQWRVLRAEFPPDLSAPARVQDYFFDAEFLLRRHDYHVDGAQGITVCEIVADYVDVQGLRMPTKLKGYARRPDLAPDFGRELISVDLSRLAFS</sequence>
<gene>
    <name evidence="1" type="ORF">B5K06_31990</name>
</gene>
<dbReference type="EMBL" id="NAAC01000046">
    <property type="protein sequence ID" value="RDJ02706.1"/>
    <property type="molecule type" value="Genomic_DNA"/>
</dbReference>
<organism evidence="1 2">
    <name type="scientific">Rhizobium grahamii</name>
    <dbReference type="NCBI Taxonomy" id="1120045"/>
    <lineage>
        <taxon>Bacteria</taxon>
        <taxon>Pseudomonadati</taxon>
        <taxon>Pseudomonadota</taxon>
        <taxon>Alphaproteobacteria</taxon>
        <taxon>Hyphomicrobiales</taxon>
        <taxon>Rhizobiaceae</taxon>
        <taxon>Rhizobium/Agrobacterium group</taxon>
        <taxon>Rhizobium</taxon>
    </lineage>
</organism>
<evidence type="ECO:0000313" key="1">
    <source>
        <dbReference type="EMBL" id="RDJ02706.1"/>
    </source>
</evidence>
<protein>
    <submittedName>
        <fullName evidence="1">Uncharacterized protein</fullName>
    </submittedName>
</protein>
<dbReference type="RefSeq" id="WP_114715762.1">
    <property type="nucleotide sequence ID" value="NZ_KZ857269.1"/>
</dbReference>
<dbReference type="OrthoDB" id="8746011at2"/>
<evidence type="ECO:0000313" key="2">
    <source>
        <dbReference type="Proteomes" id="UP000254939"/>
    </source>
</evidence>
<dbReference type="AlphaFoldDB" id="A0A370KES2"/>
<name>A0A370KES2_9HYPH</name>
<dbReference type="Proteomes" id="UP000254939">
    <property type="component" value="Unassembled WGS sequence"/>
</dbReference>
<comment type="caution">
    <text evidence="1">The sequence shown here is derived from an EMBL/GenBank/DDBJ whole genome shotgun (WGS) entry which is preliminary data.</text>
</comment>
<accession>A0A370KES2</accession>
<proteinExistence type="predicted"/>